<dbReference type="PANTHER" id="PTHR45689">
    <property type="entry name" value="I[[H]] CHANNEL, ISOFORM E"/>
    <property type="match status" value="1"/>
</dbReference>
<evidence type="ECO:0000256" key="6">
    <source>
        <dbReference type="ARBA" id="ARBA00023136"/>
    </source>
</evidence>
<dbReference type="CDD" id="cd00038">
    <property type="entry name" value="CAP_ED"/>
    <property type="match status" value="1"/>
</dbReference>
<feature type="compositionally biased region" description="Pro residues" evidence="7">
    <location>
        <begin position="12"/>
        <end position="25"/>
    </location>
</feature>
<dbReference type="SUPFAM" id="SSF51206">
    <property type="entry name" value="cAMP-binding domain-like"/>
    <property type="match status" value="1"/>
</dbReference>
<evidence type="ECO:0000313" key="9">
    <source>
        <dbReference type="EMBL" id="CAD9124040.1"/>
    </source>
</evidence>
<dbReference type="PANTHER" id="PTHR45689:SF5">
    <property type="entry name" value="I[[H]] CHANNEL, ISOFORM E"/>
    <property type="match status" value="1"/>
</dbReference>
<keyword evidence="2" id="KW-0813">Transport</keyword>
<dbReference type="InterPro" id="IPR051413">
    <property type="entry name" value="K/Na_HCN_channel"/>
</dbReference>
<feature type="compositionally biased region" description="Polar residues" evidence="7">
    <location>
        <begin position="121"/>
        <end position="130"/>
    </location>
</feature>
<dbReference type="Gene3D" id="2.60.120.10">
    <property type="entry name" value="Jelly Rolls"/>
    <property type="match status" value="1"/>
</dbReference>
<dbReference type="GO" id="GO:0003254">
    <property type="term" value="P:regulation of membrane depolarization"/>
    <property type="evidence" value="ECO:0007669"/>
    <property type="project" value="TreeGrafter"/>
</dbReference>
<proteinExistence type="predicted"/>
<evidence type="ECO:0000256" key="7">
    <source>
        <dbReference type="SAM" id="MobiDB-lite"/>
    </source>
</evidence>
<dbReference type="AlphaFoldDB" id="A0A7S1Q9C3"/>
<dbReference type="Gene3D" id="1.10.287.70">
    <property type="match status" value="1"/>
</dbReference>
<dbReference type="EMBL" id="HBGE01031060">
    <property type="protein sequence ID" value="CAD9124040.1"/>
    <property type="molecule type" value="Transcribed_RNA"/>
</dbReference>
<dbReference type="GO" id="GO:0098855">
    <property type="term" value="C:HCN channel complex"/>
    <property type="evidence" value="ECO:0007669"/>
    <property type="project" value="TreeGrafter"/>
</dbReference>
<keyword evidence="3" id="KW-0812">Transmembrane</keyword>
<sequence>MAAAGAEHPCAVPSPPRSPRPPKITPPMLEQLPESETVGTTKKRDCRSGTEARSTTKASQRSAQSGKSIITRNGTLLPAEKAEAMKLDGPFGQVMPVSPKSRSTPNGGRTTMILPGVPQATPGSPNNNACTDLENRSNASKKSSNCSKKSILGAPNVPAVAEHVVDDLEFTLLPLWYQAVPSTVCKVASLRTSRGSGSVATGSSSAGSSLRRSMTSEVIAQQWIPVVSPNSFKRVLWDIFSITCIIHDAVMAPLEFLEVPDSDFSYSMTWFTRIFWTLDIVMSFLTGVQNADGTVELRSNKVARRYAITWFLPDTLIVTADWMEVILDGAGKASQLIGLLRMLRLVRLLRFQKIVAVAAEKARSERVALLLSMINSIGAIVGVAHAMASIWLGLGRAGEGSWVSVRGMAENQHFEQYILALHWSLTNFAGTVDLQPSTSFERCFAIGSLLLGFLIASWFVSNITSSMTRLSIISSKNAMAFAVLNKFMKEHGISGGLARRVHLNAKHAIAEKEERMQESDVELLCIVSEPLRAEIHYEIFCPALLCHPLFHRLKSANLRAVQQLCHSAVSVISLEEGDLVFTRGEVPDCPQMLVILTGVLDYTQDGENIVSVLPNQWISEQVLWTDWVFHGNLLATNSCRVLALDAAAFWRACGPGQLGIFDLGKYAHKFIQWQNSGPEARSDVGNAQDSLRLVQEAYNERGRRMSQSSMGSWLAQRRTSVTTC</sequence>
<feature type="region of interest" description="Disordered" evidence="7">
    <location>
        <begin position="88"/>
        <end position="147"/>
    </location>
</feature>
<keyword evidence="5" id="KW-0406">Ion transport</keyword>
<evidence type="ECO:0000256" key="3">
    <source>
        <dbReference type="ARBA" id="ARBA00022692"/>
    </source>
</evidence>
<dbReference type="InterPro" id="IPR018490">
    <property type="entry name" value="cNMP-bd_dom_sf"/>
</dbReference>
<dbReference type="GO" id="GO:0035725">
    <property type="term" value="P:sodium ion transmembrane transport"/>
    <property type="evidence" value="ECO:0007669"/>
    <property type="project" value="TreeGrafter"/>
</dbReference>
<dbReference type="InterPro" id="IPR000595">
    <property type="entry name" value="cNMP-bd_dom"/>
</dbReference>
<feature type="compositionally biased region" description="Polar residues" evidence="7">
    <location>
        <begin position="51"/>
        <end position="74"/>
    </location>
</feature>
<evidence type="ECO:0000256" key="4">
    <source>
        <dbReference type="ARBA" id="ARBA00022989"/>
    </source>
</evidence>
<gene>
    <name evidence="9" type="ORF">ACAT0790_LOCUS18754</name>
</gene>
<reference evidence="9" key="1">
    <citation type="submission" date="2021-01" db="EMBL/GenBank/DDBJ databases">
        <authorList>
            <person name="Corre E."/>
            <person name="Pelletier E."/>
            <person name="Niang G."/>
            <person name="Scheremetjew M."/>
            <person name="Finn R."/>
            <person name="Kale V."/>
            <person name="Holt S."/>
            <person name="Cochrane G."/>
            <person name="Meng A."/>
            <person name="Brown T."/>
            <person name="Cohen L."/>
        </authorList>
    </citation>
    <scope>NUCLEOTIDE SEQUENCE</scope>
    <source>
        <strain evidence="9">OF101</strain>
    </source>
</reference>
<keyword evidence="6" id="KW-0472">Membrane</keyword>
<dbReference type="InterPro" id="IPR014710">
    <property type="entry name" value="RmlC-like_jellyroll"/>
</dbReference>
<organism evidence="9">
    <name type="scientific">Alexandrium catenella</name>
    <name type="common">Red tide dinoflagellate</name>
    <name type="synonym">Gonyaulax catenella</name>
    <dbReference type="NCBI Taxonomy" id="2925"/>
    <lineage>
        <taxon>Eukaryota</taxon>
        <taxon>Sar</taxon>
        <taxon>Alveolata</taxon>
        <taxon>Dinophyceae</taxon>
        <taxon>Gonyaulacales</taxon>
        <taxon>Pyrocystaceae</taxon>
        <taxon>Alexandrium</taxon>
    </lineage>
</organism>
<keyword evidence="4" id="KW-1133">Transmembrane helix</keyword>
<comment type="subcellular location">
    <subcellularLocation>
        <location evidence="1">Membrane</location>
        <topology evidence="1">Multi-pass membrane protein</topology>
    </subcellularLocation>
</comment>
<evidence type="ECO:0000256" key="5">
    <source>
        <dbReference type="ARBA" id="ARBA00023065"/>
    </source>
</evidence>
<feature type="compositionally biased region" description="Low complexity" evidence="7">
    <location>
        <begin position="137"/>
        <end position="147"/>
    </location>
</feature>
<dbReference type="Pfam" id="PF00520">
    <property type="entry name" value="Ion_trans"/>
    <property type="match status" value="1"/>
</dbReference>
<feature type="domain" description="Ion transport" evidence="8">
    <location>
        <begin position="236"/>
        <end position="468"/>
    </location>
</feature>
<evidence type="ECO:0000259" key="8">
    <source>
        <dbReference type="Pfam" id="PF00520"/>
    </source>
</evidence>
<feature type="compositionally biased region" description="Polar residues" evidence="7">
    <location>
        <begin position="100"/>
        <end position="109"/>
    </location>
</feature>
<accession>A0A7S1Q9C3</accession>
<name>A0A7S1Q9C3_ALECA</name>
<dbReference type="InterPro" id="IPR005821">
    <property type="entry name" value="Ion_trans_dom"/>
</dbReference>
<feature type="region of interest" description="Disordered" evidence="7">
    <location>
        <begin position="1"/>
        <end position="76"/>
    </location>
</feature>
<dbReference type="GO" id="GO:0005249">
    <property type="term" value="F:voltage-gated potassium channel activity"/>
    <property type="evidence" value="ECO:0007669"/>
    <property type="project" value="TreeGrafter"/>
</dbReference>
<evidence type="ECO:0000256" key="2">
    <source>
        <dbReference type="ARBA" id="ARBA00022448"/>
    </source>
</evidence>
<evidence type="ECO:0000256" key="1">
    <source>
        <dbReference type="ARBA" id="ARBA00004141"/>
    </source>
</evidence>
<dbReference type="SUPFAM" id="SSF81324">
    <property type="entry name" value="Voltage-gated potassium channels"/>
    <property type="match status" value="1"/>
</dbReference>
<protein>
    <recommendedName>
        <fullName evidence="8">Ion transport domain-containing protein</fullName>
    </recommendedName>
</protein>